<accession>A0A0S3K834</accession>
<dbReference type="EMBL" id="JXLC01000020">
    <property type="protein sequence ID" value="OJG90214.1"/>
    <property type="molecule type" value="Genomic_DNA"/>
</dbReference>
<keyword evidence="3" id="KW-1185">Reference proteome</keyword>
<dbReference type="Proteomes" id="UP000183039">
    <property type="component" value="Unassembled WGS sequence"/>
</dbReference>
<protein>
    <submittedName>
        <fullName evidence="2">Uncharacterized protein</fullName>
    </submittedName>
</protein>
<gene>
    <name evidence="1" type="ORF">ATZ33_03230</name>
    <name evidence="2" type="ORF">RV15_GL001478</name>
</gene>
<evidence type="ECO:0000313" key="4">
    <source>
        <dbReference type="Proteomes" id="UP000183039"/>
    </source>
</evidence>
<dbReference type="Proteomes" id="UP000065511">
    <property type="component" value="Chromosome"/>
</dbReference>
<proteinExistence type="predicted"/>
<dbReference type="AlphaFoldDB" id="A0A0S3K834"/>
<dbReference type="KEGG" id="ess:ATZ33_03230"/>
<evidence type="ECO:0000313" key="3">
    <source>
        <dbReference type="Proteomes" id="UP000065511"/>
    </source>
</evidence>
<name>A0A0S3K834_9ENTE</name>
<reference evidence="2 4" key="1">
    <citation type="submission" date="2014-12" db="EMBL/GenBank/DDBJ databases">
        <title>Draft genome sequences of 29 type strains of Enterococci.</title>
        <authorList>
            <person name="Zhong Z."/>
            <person name="Sun Z."/>
            <person name="Liu W."/>
            <person name="Zhang W."/>
            <person name="Zhang H."/>
        </authorList>
    </citation>
    <scope>NUCLEOTIDE SEQUENCE [LARGE SCALE GENOMIC DNA]</scope>
    <source>
        <strain evidence="2 4">DSM 22801</strain>
    </source>
</reference>
<reference evidence="1 3" key="2">
    <citation type="submission" date="2015-12" db="EMBL/GenBank/DDBJ databases">
        <authorList>
            <person name="Lauer A."/>
            <person name="Humrighouse B."/>
            <person name="Loparev V."/>
            <person name="Shewmaker P.L."/>
            <person name="Whitney A.M."/>
            <person name="McLaughlin R.W."/>
        </authorList>
    </citation>
    <scope>NUCLEOTIDE SEQUENCE [LARGE SCALE GENOMIC DNA]</scope>
    <source>
        <strain evidence="1 3">LMG 23085</strain>
    </source>
</reference>
<evidence type="ECO:0000313" key="2">
    <source>
        <dbReference type="EMBL" id="OJG90214.1"/>
    </source>
</evidence>
<organism evidence="2 4">
    <name type="scientific">Enterococcus silesiacus</name>
    <dbReference type="NCBI Taxonomy" id="332949"/>
    <lineage>
        <taxon>Bacteria</taxon>
        <taxon>Bacillati</taxon>
        <taxon>Bacillota</taxon>
        <taxon>Bacilli</taxon>
        <taxon>Lactobacillales</taxon>
        <taxon>Enterococcaceae</taxon>
        <taxon>Enterococcus</taxon>
    </lineage>
</organism>
<evidence type="ECO:0000313" key="1">
    <source>
        <dbReference type="EMBL" id="ALS00420.1"/>
    </source>
</evidence>
<dbReference type="EMBL" id="CP013614">
    <property type="protein sequence ID" value="ALS00420.1"/>
    <property type="molecule type" value="Genomic_DNA"/>
</dbReference>
<sequence length="84" mass="9625">MSSVICEMVIDYKEDSDNYLNLTHHVKNYSIIIKKYTSEIIAEINCKIEVNNELWKTAAREAKLPKAILDPANKNLTNTENKIA</sequence>